<keyword evidence="2" id="KW-0479">Metal-binding</keyword>
<dbReference type="InterPro" id="IPR017941">
    <property type="entry name" value="Rieske_2Fe-2S"/>
</dbReference>
<evidence type="ECO:0000256" key="3">
    <source>
        <dbReference type="ARBA" id="ARBA00023004"/>
    </source>
</evidence>
<name>A0A929L0M0_9SPHI</name>
<dbReference type="PROSITE" id="PS51296">
    <property type="entry name" value="RIESKE"/>
    <property type="match status" value="1"/>
</dbReference>
<dbReference type="PROSITE" id="PS51257">
    <property type="entry name" value="PROKAR_LIPOPROTEIN"/>
    <property type="match status" value="1"/>
</dbReference>
<dbReference type="Proteomes" id="UP000622475">
    <property type="component" value="Unassembled WGS sequence"/>
</dbReference>
<evidence type="ECO:0000259" key="5">
    <source>
        <dbReference type="PROSITE" id="PS51296"/>
    </source>
</evidence>
<comment type="caution">
    <text evidence="6">The sequence shown here is derived from an EMBL/GenBank/DDBJ whole genome shotgun (WGS) entry which is preliminary data.</text>
</comment>
<dbReference type="EMBL" id="JADFFL010000002">
    <property type="protein sequence ID" value="MBE9661096.1"/>
    <property type="molecule type" value="Genomic_DNA"/>
</dbReference>
<dbReference type="RefSeq" id="WP_194110305.1">
    <property type="nucleotide sequence ID" value="NZ_JADFFL010000002.1"/>
</dbReference>
<evidence type="ECO:0000313" key="7">
    <source>
        <dbReference type="Proteomes" id="UP000622475"/>
    </source>
</evidence>
<dbReference type="SUPFAM" id="SSF50022">
    <property type="entry name" value="ISP domain"/>
    <property type="match status" value="1"/>
</dbReference>
<dbReference type="InterPro" id="IPR036922">
    <property type="entry name" value="Rieske_2Fe-2S_sf"/>
</dbReference>
<dbReference type="AlphaFoldDB" id="A0A929L0M0"/>
<evidence type="ECO:0000313" key="6">
    <source>
        <dbReference type="EMBL" id="MBE9661096.1"/>
    </source>
</evidence>
<sequence length="139" mass="14724">MILRYGLLVMMALTLISCGKDSGEIVPSVPVNFQASLSDPRITKLNSLGSAVVVTGFGVSGLLIYRDINGGFHAYDRCSSYQPQNKCAVTIDDTGFTVTDPCSGSKFQLSDGSPVKAPASKSLRVYNAYSASGQLFVSN</sequence>
<keyword evidence="1" id="KW-0001">2Fe-2S</keyword>
<reference evidence="6" key="1">
    <citation type="submission" date="2020-10" db="EMBL/GenBank/DDBJ databases">
        <title>Mucilaginibacter mali sp. nov., isolated from rhizosphere soil of apple orchard.</title>
        <authorList>
            <person name="Lee J.-S."/>
            <person name="Kim H.S."/>
            <person name="Kim J.-S."/>
        </authorList>
    </citation>
    <scope>NUCLEOTIDE SEQUENCE</scope>
    <source>
        <strain evidence="6">KCTC 22746</strain>
    </source>
</reference>
<keyword evidence="3" id="KW-0408">Iron</keyword>
<evidence type="ECO:0000256" key="1">
    <source>
        <dbReference type="ARBA" id="ARBA00022714"/>
    </source>
</evidence>
<dbReference type="GO" id="GO:0046872">
    <property type="term" value="F:metal ion binding"/>
    <property type="evidence" value="ECO:0007669"/>
    <property type="project" value="UniProtKB-KW"/>
</dbReference>
<evidence type="ECO:0000256" key="4">
    <source>
        <dbReference type="ARBA" id="ARBA00023014"/>
    </source>
</evidence>
<protein>
    <recommendedName>
        <fullName evidence="5">Rieske domain-containing protein</fullName>
    </recommendedName>
</protein>
<dbReference type="GO" id="GO:0051537">
    <property type="term" value="F:2 iron, 2 sulfur cluster binding"/>
    <property type="evidence" value="ECO:0007669"/>
    <property type="project" value="UniProtKB-KW"/>
</dbReference>
<gene>
    <name evidence="6" type="ORF">IRJ16_04305</name>
</gene>
<accession>A0A929L0M0</accession>
<evidence type="ECO:0000256" key="2">
    <source>
        <dbReference type="ARBA" id="ARBA00022723"/>
    </source>
</evidence>
<keyword evidence="4" id="KW-0411">Iron-sulfur</keyword>
<organism evidence="6 7">
    <name type="scientific">Mucilaginibacter myungsuensis</name>
    <dbReference type="NCBI Taxonomy" id="649104"/>
    <lineage>
        <taxon>Bacteria</taxon>
        <taxon>Pseudomonadati</taxon>
        <taxon>Bacteroidota</taxon>
        <taxon>Sphingobacteriia</taxon>
        <taxon>Sphingobacteriales</taxon>
        <taxon>Sphingobacteriaceae</taxon>
        <taxon>Mucilaginibacter</taxon>
    </lineage>
</organism>
<proteinExistence type="predicted"/>
<feature type="domain" description="Rieske" evidence="5">
    <location>
        <begin position="62"/>
        <end position="137"/>
    </location>
</feature>
<keyword evidence="7" id="KW-1185">Reference proteome</keyword>
<dbReference type="Gene3D" id="2.102.10.10">
    <property type="entry name" value="Rieske [2Fe-2S] iron-sulphur domain"/>
    <property type="match status" value="1"/>
</dbReference>